<comment type="caution">
    <text evidence="2">The sequence shown here is derived from an EMBL/GenBank/DDBJ whole genome shotgun (WGS) entry which is preliminary data.</text>
</comment>
<proteinExistence type="predicted"/>
<dbReference type="SMART" id="SM01118">
    <property type="entry name" value="CYTH"/>
    <property type="match status" value="1"/>
</dbReference>
<dbReference type="PIRSF" id="PIRSF016487">
    <property type="entry name" value="CYTH_UCP016487"/>
    <property type="match status" value="1"/>
</dbReference>
<dbReference type="EMBL" id="JAOQJQ010000003">
    <property type="protein sequence ID" value="MCU6762377.1"/>
    <property type="molecule type" value="Genomic_DNA"/>
</dbReference>
<sequence length="150" mass="17773">MEIERKFLIQHLPDHLEQYPCLEIQQAYLSTKPVVRIRRQNTEYYLTYKSAGLLAREEYNLPLTKESYEHLKSKADGIVITKKRYCIPYLSYTIELDLFEGALQDLILAEVEFPSRQAALDFVPPRWFAKEVTYDPKYQNSYLALHTQCF</sequence>
<dbReference type="InterPro" id="IPR023577">
    <property type="entry name" value="CYTH_domain"/>
</dbReference>
<reference evidence="2 3" key="1">
    <citation type="journal article" date="2021" name="ISME Commun">
        <title>Automated analysis of genomic sequences facilitates high-throughput and comprehensive description of bacteria.</title>
        <authorList>
            <person name="Hitch T.C.A."/>
        </authorList>
    </citation>
    <scope>NUCLEOTIDE SEQUENCE [LARGE SCALE GENOMIC DNA]</scope>
    <source>
        <strain evidence="2 3">Sanger_109</strain>
    </source>
</reference>
<name>A0ABT2TL43_9FIRM</name>
<dbReference type="Pfam" id="PF01928">
    <property type="entry name" value="CYTH"/>
    <property type="match status" value="1"/>
</dbReference>
<dbReference type="PANTHER" id="PTHR40114:SF1">
    <property type="entry name" value="SLR0698 PROTEIN"/>
    <property type="match status" value="1"/>
</dbReference>
<feature type="domain" description="CYTH" evidence="1">
    <location>
        <begin position="1"/>
        <end position="148"/>
    </location>
</feature>
<dbReference type="Gene3D" id="2.40.320.10">
    <property type="entry name" value="Hypothetical Protein Pfu-838710-001"/>
    <property type="match status" value="1"/>
</dbReference>
<dbReference type="Proteomes" id="UP001652442">
    <property type="component" value="Unassembled WGS sequence"/>
</dbReference>
<protein>
    <submittedName>
        <fullName evidence="2">CYTH domain-containing protein</fullName>
    </submittedName>
</protein>
<dbReference type="PROSITE" id="PS51707">
    <property type="entry name" value="CYTH"/>
    <property type="match status" value="1"/>
</dbReference>
<evidence type="ECO:0000259" key="1">
    <source>
        <dbReference type="PROSITE" id="PS51707"/>
    </source>
</evidence>
<accession>A0ABT2TL43</accession>
<dbReference type="SUPFAM" id="SSF55154">
    <property type="entry name" value="CYTH-like phosphatases"/>
    <property type="match status" value="1"/>
</dbReference>
<dbReference type="CDD" id="cd07761">
    <property type="entry name" value="CYTH-like_CthTTM-like"/>
    <property type="match status" value="1"/>
</dbReference>
<dbReference type="InterPro" id="IPR012042">
    <property type="entry name" value="NeuTTM/CthTTM-like"/>
</dbReference>
<dbReference type="InterPro" id="IPR033469">
    <property type="entry name" value="CYTH-like_dom_sf"/>
</dbReference>
<evidence type="ECO:0000313" key="3">
    <source>
        <dbReference type="Proteomes" id="UP001652442"/>
    </source>
</evidence>
<dbReference type="PANTHER" id="PTHR40114">
    <property type="entry name" value="SLR0698 PROTEIN"/>
    <property type="match status" value="1"/>
</dbReference>
<dbReference type="RefSeq" id="WP_158425087.1">
    <property type="nucleotide sequence ID" value="NZ_JAOQJQ010000003.1"/>
</dbReference>
<evidence type="ECO:0000313" key="2">
    <source>
        <dbReference type="EMBL" id="MCU6762377.1"/>
    </source>
</evidence>
<keyword evidence="3" id="KW-1185">Reference proteome</keyword>
<organism evidence="2 3">
    <name type="scientific">Brotonthovivens ammoniilytica</name>
    <dbReference type="NCBI Taxonomy" id="2981725"/>
    <lineage>
        <taxon>Bacteria</taxon>
        <taxon>Bacillati</taxon>
        <taxon>Bacillota</taxon>
        <taxon>Clostridia</taxon>
        <taxon>Lachnospirales</taxon>
        <taxon>Lachnospiraceae</taxon>
        <taxon>Brotonthovivens</taxon>
    </lineage>
</organism>
<gene>
    <name evidence="2" type="ORF">OCV88_08535</name>
</gene>